<accession>A0AA43GY57</accession>
<name>A0AA43GY57_9CYAN</name>
<gene>
    <name evidence="1" type="ORF">NWP23_05820</name>
</gene>
<sequence length="330" mass="38549">MNNLNTPVAFIIFNRPDLAQIVFNAIREAQPKQLFVIADGARFPEEAEKCQQARHIIKQVDWDCKVLTNYADNNLGCRQRVSSGISWVFEQVEEAIILEDDCLPHPSFFPYCETLLDHYRDDKRVMAISGDNFQDGHKRTKYSYYFSKYSHCWGWASWRRAWKHWEFQPEKWIEFRDGGLMKFVCDHPYEEKYWTAIFNTLFLEGKPNSWAYPWAFTCWSQGGLTALPSVNLVSNIGFRVDATHTVGESKLANMLTQDIGEIHHPPFVLCHREADIYTFDYVFGGQGMRDSDTMYGKLRQRVSSIKQRTKRLLTAQMAAYTSVYQRLISK</sequence>
<organism evidence="1 2">
    <name type="scientific">Umezakia ovalisporum FSS-62</name>
    <dbReference type="NCBI Taxonomy" id="2971776"/>
    <lineage>
        <taxon>Bacteria</taxon>
        <taxon>Bacillati</taxon>
        <taxon>Cyanobacteriota</taxon>
        <taxon>Cyanophyceae</taxon>
        <taxon>Nostocales</taxon>
        <taxon>Nodulariaceae</taxon>
        <taxon>Umezakia</taxon>
    </lineage>
</organism>
<dbReference type="AlphaFoldDB" id="A0AA43GY57"/>
<dbReference type="EMBL" id="JANQDL010000041">
    <property type="protein sequence ID" value="MDH6063302.1"/>
    <property type="molecule type" value="Genomic_DNA"/>
</dbReference>
<dbReference type="Proteomes" id="UP001159370">
    <property type="component" value="Unassembled WGS sequence"/>
</dbReference>
<evidence type="ECO:0000313" key="1">
    <source>
        <dbReference type="EMBL" id="MDH6063302.1"/>
    </source>
</evidence>
<proteinExistence type="predicted"/>
<dbReference type="SUPFAM" id="SSF53448">
    <property type="entry name" value="Nucleotide-diphospho-sugar transferases"/>
    <property type="match status" value="1"/>
</dbReference>
<evidence type="ECO:0000313" key="2">
    <source>
        <dbReference type="Proteomes" id="UP001159370"/>
    </source>
</evidence>
<protein>
    <submittedName>
        <fullName evidence="1">Glycosyltransferase family 2 protein</fullName>
    </submittedName>
</protein>
<comment type="caution">
    <text evidence="1">The sequence shown here is derived from an EMBL/GenBank/DDBJ whole genome shotgun (WGS) entry which is preliminary data.</text>
</comment>
<dbReference type="RefSeq" id="WP_280700527.1">
    <property type="nucleotide sequence ID" value="NZ_JANQDL010000041.1"/>
</dbReference>
<dbReference type="InterPro" id="IPR029044">
    <property type="entry name" value="Nucleotide-diphossugar_trans"/>
</dbReference>
<dbReference type="Gene3D" id="3.90.550.10">
    <property type="entry name" value="Spore Coat Polysaccharide Biosynthesis Protein SpsA, Chain A"/>
    <property type="match status" value="1"/>
</dbReference>
<reference evidence="1 2" key="1">
    <citation type="journal article" date="2023" name="J. Phycol.">
        <title>Chrysosporum ovalisporum is synonymous with the true-branching cyanobacterium Umezakia natans (Nostocales/Aphanizomenonaceae).</title>
        <authorList>
            <person name="McGregor G.B."/>
            <person name="Sendall B.C."/>
            <person name="Niiyama Y."/>
            <person name="Tuji A."/>
            <person name="Willis A."/>
        </authorList>
    </citation>
    <scope>NUCLEOTIDE SEQUENCE [LARGE SCALE GENOMIC DNA]</scope>
    <source>
        <strain evidence="1 2">FSS-62</strain>
    </source>
</reference>